<evidence type="ECO:0000256" key="1">
    <source>
        <dbReference type="SAM" id="Phobius"/>
    </source>
</evidence>
<reference evidence="2 3" key="1">
    <citation type="submission" date="2014-06" db="EMBL/GenBank/DDBJ databases">
        <title>Draft genome sequence of Paenibacillus sp. MSt1.</title>
        <authorList>
            <person name="Aw Y.K."/>
            <person name="Ong K.S."/>
            <person name="Gan H.M."/>
            <person name="Lee S.M."/>
        </authorList>
    </citation>
    <scope>NUCLEOTIDE SEQUENCE [LARGE SCALE GENOMIC DNA]</scope>
    <source>
        <strain evidence="2 3">MSt1</strain>
    </source>
</reference>
<organism evidence="2 3">
    <name type="scientific">Paenibacillus tyrfis</name>
    <dbReference type="NCBI Taxonomy" id="1501230"/>
    <lineage>
        <taxon>Bacteria</taxon>
        <taxon>Bacillati</taxon>
        <taxon>Bacillota</taxon>
        <taxon>Bacilli</taxon>
        <taxon>Bacillales</taxon>
        <taxon>Paenibacillaceae</taxon>
        <taxon>Paenibacillus</taxon>
    </lineage>
</organism>
<keyword evidence="1" id="KW-0472">Membrane</keyword>
<feature type="transmembrane region" description="Helical" evidence="1">
    <location>
        <begin position="12"/>
        <end position="30"/>
    </location>
</feature>
<name>A0A081P9M0_9BACL</name>
<dbReference type="eggNOG" id="ENOG5033N53">
    <property type="taxonomic scope" value="Bacteria"/>
</dbReference>
<evidence type="ECO:0000313" key="2">
    <source>
        <dbReference type="EMBL" id="KEQ27393.1"/>
    </source>
</evidence>
<keyword evidence="3" id="KW-1185">Reference proteome</keyword>
<keyword evidence="1" id="KW-1133">Transmembrane helix</keyword>
<proteinExistence type="predicted"/>
<feature type="transmembrane region" description="Helical" evidence="1">
    <location>
        <begin position="67"/>
        <end position="95"/>
    </location>
</feature>
<dbReference type="OrthoDB" id="2657584at2"/>
<evidence type="ECO:0000313" key="3">
    <source>
        <dbReference type="Proteomes" id="UP000028123"/>
    </source>
</evidence>
<protein>
    <submittedName>
        <fullName evidence="2">Uncharacterized protein</fullName>
    </submittedName>
</protein>
<accession>A0A081P9M0</accession>
<dbReference type="EMBL" id="JNVM01000003">
    <property type="protein sequence ID" value="KEQ27393.1"/>
    <property type="molecule type" value="Genomic_DNA"/>
</dbReference>
<gene>
    <name evidence="2" type="ORF">ET33_19270</name>
</gene>
<dbReference type="Proteomes" id="UP000028123">
    <property type="component" value="Unassembled WGS sequence"/>
</dbReference>
<sequence>MWNKLFKFGETPPIRLITVLFYTGWIPIAYKAVLFGEEIYRTNTYMATVKEGYFYTAKAVNDLPKGFVYGVVAFAVAVVIWKIFCEILLIVLRFFESSK</sequence>
<keyword evidence="1" id="KW-0812">Transmembrane</keyword>
<dbReference type="RefSeq" id="WP_036676086.1">
    <property type="nucleotide sequence ID" value="NZ_JNVM01000003.1"/>
</dbReference>
<dbReference type="AlphaFoldDB" id="A0A081P9M0"/>
<comment type="caution">
    <text evidence="2">The sequence shown here is derived from an EMBL/GenBank/DDBJ whole genome shotgun (WGS) entry which is preliminary data.</text>
</comment>